<organism evidence="1">
    <name type="scientific">marine sediment metagenome</name>
    <dbReference type="NCBI Taxonomy" id="412755"/>
    <lineage>
        <taxon>unclassified sequences</taxon>
        <taxon>metagenomes</taxon>
        <taxon>ecological metagenomes</taxon>
    </lineage>
</organism>
<proteinExistence type="predicted"/>
<feature type="non-terminal residue" evidence="1">
    <location>
        <position position="1"/>
    </location>
</feature>
<accession>X1B386</accession>
<protein>
    <submittedName>
        <fullName evidence="1">Uncharacterized protein</fullName>
    </submittedName>
</protein>
<dbReference type="AlphaFoldDB" id="X1B386"/>
<reference evidence="1" key="1">
    <citation type="journal article" date="2014" name="Front. Microbiol.">
        <title>High frequency of phylogenetically diverse reductive dehalogenase-homologous genes in deep subseafloor sedimentary metagenomes.</title>
        <authorList>
            <person name="Kawai M."/>
            <person name="Futagami T."/>
            <person name="Toyoda A."/>
            <person name="Takaki Y."/>
            <person name="Nishi S."/>
            <person name="Hori S."/>
            <person name="Arai W."/>
            <person name="Tsubouchi T."/>
            <person name="Morono Y."/>
            <person name="Uchiyama I."/>
            <person name="Ito T."/>
            <person name="Fujiyama A."/>
            <person name="Inagaki F."/>
            <person name="Takami H."/>
        </authorList>
    </citation>
    <scope>NUCLEOTIDE SEQUENCE</scope>
    <source>
        <strain evidence="1">Expedition CK06-06</strain>
    </source>
</reference>
<comment type="caution">
    <text evidence="1">The sequence shown here is derived from an EMBL/GenBank/DDBJ whole genome shotgun (WGS) entry which is preliminary data.</text>
</comment>
<gene>
    <name evidence="1" type="ORF">S01H4_48037</name>
</gene>
<sequence length="31" mass="3409">FSSKEAAEKYGSETEGAVVLDYTGLTERELK</sequence>
<name>X1B386_9ZZZZ</name>
<dbReference type="EMBL" id="BART01027038">
    <property type="protein sequence ID" value="GAG90224.1"/>
    <property type="molecule type" value="Genomic_DNA"/>
</dbReference>
<evidence type="ECO:0000313" key="1">
    <source>
        <dbReference type="EMBL" id="GAG90224.1"/>
    </source>
</evidence>